<organism evidence="3 4">
    <name type="scientific">Nodularia spumigena CENA596</name>
    <dbReference type="NCBI Taxonomy" id="1819295"/>
    <lineage>
        <taxon>Bacteria</taxon>
        <taxon>Bacillati</taxon>
        <taxon>Cyanobacteriota</taxon>
        <taxon>Cyanophyceae</taxon>
        <taxon>Nostocales</taxon>
        <taxon>Nodulariaceae</taxon>
        <taxon>Nodularia</taxon>
    </lineage>
</organism>
<reference evidence="3 4" key="1">
    <citation type="submission" date="2016-04" db="EMBL/GenBank/DDBJ databases">
        <title>Draft Genome Assembly of the Bloom-forming Cyanobacterium Nodularia spumigena Strain CENA596 in Shrimp Production Ponds.</title>
        <authorList>
            <person name="Popin R.V."/>
            <person name="Rigonato J."/>
            <person name="Abreu V.A."/>
            <person name="Andreote A.P."/>
            <person name="Silveira S.B."/>
            <person name="Odebrecht C."/>
            <person name="Fiore M.F."/>
        </authorList>
    </citation>
    <scope>NUCLEOTIDE SEQUENCE [LARGE SCALE GENOMIC DNA]</scope>
    <source>
        <strain evidence="3 4">CENA596</strain>
    </source>
</reference>
<evidence type="ECO:0000313" key="3">
    <source>
        <dbReference type="EMBL" id="KZL49682.1"/>
    </source>
</evidence>
<dbReference type="Proteomes" id="UP000076555">
    <property type="component" value="Unassembled WGS sequence"/>
</dbReference>
<evidence type="ECO:0008006" key="5">
    <source>
        <dbReference type="Google" id="ProtNLM"/>
    </source>
</evidence>
<feature type="transmembrane region" description="Helical" evidence="2">
    <location>
        <begin position="20"/>
        <end position="39"/>
    </location>
</feature>
<accession>A0A166JGK2</accession>
<feature type="compositionally biased region" description="Basic and acidic residues" evidence="1">
    <location>
        <begin position="155"/>
        <end position="188"/>
    </location>
</feature>
<feature type="compositionally biased region" description="Acidic residues" evidence="1">
    <location>
        <begin position="134"/>
        <end position="146"/>
    </location>
</feature>
<dbReference type="Pfam" id="PF07444">
    <property type="entry name" value="Ycf66_N"/>
    <property type="match status" value="1"/>
</dbReference>
<name>A0A166JGK2_NODSP</name>
<evidence type="ECO:0000313" key="4">
    <source>
        <dbReference type="Proteomes" id="UP000076555"/>
    </source>
</evidence>
<evidence type="ECO:0000256" key="1">
    <source>
        <dbReference type="SAM" id="MobiDB-lite"/>
    </source>
</evidence>
<dbReference type="AlphaFoldDB" id="A0A166JGK2"/>
<dbReference type="OrthoDB" id="421362at2"/>
<feature type="region of interest" description="Disordered" evidence="1">
    <location>
        <begin position="134"/>
        <end position="302"/>
    </location>
</feature>
<feature type="transmembrane region" description="Helical" evidence="2">
    <location>
        <begin position="51"/>
        <end position="70"/>
    </location>
</feature>
<keyword evidence="2" id="KW-1133">Transmembrane helix</keyword>
<keyword evidence="2" id="KW-0812">Transmembrane</keyword>
<protein>
    <recommendedName>
        <fullName evidence="5">Ycf66 family protein</fullName>
    </recommendedName>
</protein>
<comment type="caution">
    <text evidence="3">The sequence shown here is derived from an EMBL/GenBank/DDBJ whole genome shotgun (WGS) entry which is preliminary data.</text>
</comment>
<feature type="compositionally biased region" description="Basic and acidic residues" evidence="1">
    <location>
        <begin position="240"/>
        <end position="251"/>
    </location>
</feature>
<dbReference type="EMBL" id="LWAJ01000141">
    <property type="protein sequence ID" value="KZL49682.1"/>
    <property type="molecule type" value="Genomic_DNA"/>
</dbReference>
<feature type="transmembrane region" description="Helical" evidence="2">
    <location>
        <begin position="76"/>
        <end position="97"/>
    </location>
</feature>
<evidence type="ECO:0000256" key="2">
    <source>
        <dbReference type="SAM" id="Phobius"/>
    </source>
</evidence>
<dbReference type="RefSeq" id="WP_063872885.1">
    <property type="nucleotide sequence ID" value="NZ_CAWMRI010000141.1"/>
</dbReference>
<sequence length="302" mass="34564">MINFGLNSATVLAQVNFGTNSASILGIFLAVSGAALYFLRTVRPELSRDQDIFFAAVGLLCGFILIFQGWRLDPILQFNQLLLVGSAVFFAVESIRLRGIATQQAKRNTPIVDDEREVSRNYSYNRRGYEAEVEDDFEPLPYEEEEPPVRPRIRGSRDTRSPRDDYYEEQPPRPPERRSSRERPEKGAKSRRPSSSRPVSGNPESFEQEDWSGSSRPVDDWENPEPEVRKSSRRGTNRPTRPDTRDQDIPPRPRKRRPPADSSSRRPREDDDAIPTEYVPFNPIEKPNQEPNNSTDFDDGII</sequence>
<gene>
    <name evidence="3" type="ORF">A2T98_11480</name>
</gene>
<dbReference type="InterPro" id="IPR010004">
    <property type="entry name" value="Uncharacterised_Ycf66"/>
</dbReference>
<proteinExistence type="predicted"/>
<keyword evidence="2" id="KW-0472">Membrane</keyword>